<gene>
    <name evidence="8" type="ORF">ME9_00689</name>
</gene>
<feature type="transmembrane region" description="Helical" evidence="6">
    <location>
        <begin position="384"/>
        <end position="406"/>
    </location>
</feature>
<dbReference type="Proteomes" id="UP000002648">
    <property type="component" value="Unassembled WGS sequence"/>
</dbReference>
<dbReference type="Gene3D" id="1.20.1250.20">
    <property type="entry name" value="MFS general substrate transporter like domains"/>
    <property type="match status" value="2"/>
</dbReference>
<feature type="transmembrane region" description="Helical" evidence="6">
    <location>
        <begin position="345"/>
        <end position="364"/>
    </location>
</feature>
<evidence type="ECO:0000256" key="5">
    <source>
        <dbReference type="ARBA" id="ARBA00023136"/>
    </source>
</evidence>
<dbReference type="EMBL" id="AIMD01000023">
    <property type="protein sequence ID" value="EJF96047.1"/>
    <property type="molecule type" value="Genomic_DNA"/>
</dbReference>
<dbReference type="InterPro" id="IPR036259">
    <property type="entry name" value="MFS_trans_sf"/>
</dbReference>
<feature type="transmembrane region" description="Helical" evidence="6">
    <location>
        <begin position="230"/>
        <end position="251"/>
    </location>
</feature>
<dbReference type="Pfam" id="PF07690">
    <property type="entry name" value="MFS_1"/>
    <property type="match status" value="1"/>
</dbReference>
<dbReference type="PANTHER" id="PTHR43124">
    <property type="entry name" value="PURINE EFFLUX PUMP PBUE"/>
    <property type="match status" value="1"/>
</dbReference>
<keyword evidence="3 6" id="KW-0812">Transmembrane</keyword>
<dbReference type="InterPro" id="IPR020846">
    <property type="entry name" value="MFS_dom"/>
</dbReference>
<accession>A0A9P2W2X9</accession>
<feature type="transmembrane region" description="Helical" evidence="6">
    <location>
        <begin position="124"/>
        <end position="145"/>
    </location>
</feature>
<dbReference type="GO" id="GO:0022857">
    <property type="term" value="F:transmembrane transporter activity"/>
    <property type="evidence" value="ECO:0007669"/>
    <property type="project" value="InterPro"/>
</dbReference>
<feature type="transmembrane region" description="Helical" evidence="6">
    <location>
        <begin position="157"/>
        <end position="179"/>
    </location>
</feature>
<feature type="domain" description="Major facilitator superfamily (MFS) profile" evidence="7">
    <location>
        <begin position="33"/>
        <end position="408"/>
    </location>
</feature>
<keyword evidence="2" id="KW-1003">Cell membrane</keyword>
<organism evidence="8 9">
    <name type="scientific">Bartonella taylorii 8TBB</name>
    <dbReference type="NCBI Taxonomy" id="1094560"/>
    <lineage>
        <taxon>Bacteria</taxon>
        <taxon>Pseudomonadati</taxon>
        <taxon>Pseudomonadota</taxon>
        <taxon>Alphaproteobacteria</taxon>
        <taxon>Hyphomicrobiales</taxon>
        <taxon>Bartonellaceae</taxon>
        <taxon>Bartonella</taxon>
    </lineage>
</organism>
<evidence type="ECO:0000256" key="6">
    <source>
        <dbReference type="SAM" id="Phobius"/>
    </source>
</evidence>
<sequence>MIIVHYTEMMTMKNSHRKNILASGINSSTRRLAILALAVGSFAIGTAEFAAMGLQPEMAWSSSIDIPTASKYISAYALGVVIGAPLLAVATAKLSRKIVLIGLMFFYALANIASAFFSDFSILVALRFISGLPHGIYFGLATLVASSMVEMNERSQAVGYVMLGLTIATVLGAPGATWIGQLVGWQTAFILVGAIALLCCLLVWKFLPSGLNISKTSPLRELGALKQKQVWFLLTMVAVGASGLFSVFTYIKSTLMHISGVPLDWVPFIMPLVGLGMVVGNIFGPKFAVKIGTSPMIFFSMFWSASVFFLFFFLSYTPLTAALGCFLVGTSFAAMPSIQTKIMDVALHGQILAGALMQSAFNIANALGAESGAWVLNLGYSYEYTAVLGGILTLCGLLIFCFSWYVEKRAQPFFRY</sequence>
<dbReference type="CDD" id="cd17324">
    <property type="entry name" value="MFS_NepI_like"/>
    <property type="match status" value="1"/>
</dbReference>
<evidence type="ECO:0000256" key="3">
    <source>
        <dbReference type="ARBA" id="ARBA00022692"/>
    </source>
</evidence>
<keyword evidence="9" id="KW-1185">Reference proteome</keyword>
<dbReference type="GO" id="GO:0005886">
    <property type="term" value="C:plasma membrane"/>
    <property type="evidence" value="ECO:0007669"/>
    <property type="project" value="UniProtKB-SubCell"/>
</dbReference>
<evidence type="ECO:0000256" key="1">
    <source>
        <dbReference type="ARBA" id="ARBA00004651"/>
    </source>
</evidence>
<evidence type="ECO:0000313" key="9">
    <source>
        <dbReference type="Proteomes" id="UP000002648"/>
    </source>
</evidence>
<dbReference type="PROSITE" id="PS50850">
    <property type="entry name" value="MFS"/>
    <property type="match status" value="1"/>
</dbReference>
<feature type="transmembrane region" description="Helical" evidence="6">
    <location>
        <begin position="98"/>
        <end position="118"/>
    </location>
</feature>
<feature type="transmembrane region" description="Helical" evidence="6">
    <location>
        <begin position="296"/>
        <end position="314"/>
    </location>
</feature>
<evidence type="ECO:0000256" key="4">
    <source>
        <dbReference type="ARBA" id="ARBA00022989"/>
    </source>
</evidence>
<feature type="transmembrane region" description="Helical" evidence="6">
    <location>
        <begin position="320"/>
        <end position="338"/>
    </location>
</feature>
<feature type="transmembrane region" description="Helical" evidence="6">
    <location>
        <begin position="185"/>
        <end position="207"/>
    </location>
</feature>
<dbReference type="PANTHER" id="PTHR43124:SF3">
    <property type="entry name" value="CHLORAMPHENICOL EFFLUX PUMP RV0191"/>
    <property type="match status" value="1"/>
</dbReference>
<dbReference type="InterPro" id="IPR050189">
    <property type="entry name" value="MFS_Efflux_Transporters"/>
</dbReference>
<feature type="transmembrane region" description="Helical" evidence="6">
    <location>
        <begin position="73"/>
        <end position="91"/>
    </location>
</feature>
<keyword evidence="4 6" id="KW-1133">Transmembrane helix</keyword>
<dbReference type="AlphaFoldDB" id="A0A9P2W2X9"/>
<reference evidence="8 9" key="1">
    <citation type="submission" date="2012-03" db="EMBL/GenBank/DDBJ databases">
        <title>The Genome Sequence of Bartonella taylorii 8TBB.</title>
        <authorList>
            <consortium name="The Broad Institute Genome Sequencing Platform"/>
            <consortium name="The Broad Institute Genome Sequencing Center for Infectious Disease"/>
            <person name="Feldgarden M."/>
            <person name="Kirby J."/>
            <person name="Kosoy M."/>
            <person name="Birtles R."/>
            <person name="Probert W.S."/>
            <person name="Chiaraviglio L."/>
            <person name="Young S.K."/>
            <person name="Zeng Q."/>
            <person name="Gargeya S."/>
            <person name="Fitzgerald M."/>
            <person name="Haas B."/>
            <person name="Abouelleil A."/>
            <person name="Alvarado L."/>
            <person name="Arachchi H.M."/>
            <person name="Berlin A."/>
            <person name="Chapman S.B."/>
            <person name="Gearin G."/>
            <person name="Goldberg J."/>
            <person name="Griggs A."/>
            <person name="Gujja S."/>
            <person name="Hansen M."/>
            <person name="Heiman D."/>
            <person name="Howarth C."/>
            <person name="Larimer J."/>
            <person name="Lui A."/>
            <person name="MacDonald P.J.P."/>
            <person name="McCowen C."/>
            <person name="Montmayeur A."/>
            <person name="Murphy C."/>
            <person name="Neiman D."/>
            <person name="Pearson M."/>
            <person name="Priest M."/>
            <person name="Roberts A."/>
            <person name="Saif S."/>
            <person name="Shea T."/>
            <person name="Sisk P."/>
            <person name="Stolte C."/>
            <person name="Sykes S."/>
            <person name="Wortman J."/>
            <person name="Nusbaum C."/>
            <person name="Birren B."/>
        </authorList>
    </citation>
    <scope>NUCLEOTIDE SEQUENCE [LARGE SCALE GENOMIC DNA]</scope>
    <source>
        <strain evidence="8 9">8TBB</strain>
    </source>
</reference>
<dbReference type="SUPFAM" id="SSF103473">
    <property type="entry name" value="MFS general substrate transporter"/>
    <property type="match status" value="1"/>
</dbReference>
<evidence type="ECO:0000256" key="2">
    <source>
        <dbReference type="ARBA" id="ARBA00022475"/>
    </source>
</evidence>
<evidence type="ECO:0000313" key="8">
    <source>
        <dbReference type="EMBL" id="EJF96047.1"/>
    </source>
</evidence>
<comment type="caution">
    <text evidence="8">The sequence shown here is derived from an EMBL/GenBank/DDBJ whole genome shotgun (WGS) entry which is preliminary data.</text>
</comment>
<comment type="subcellular location">
    <subcellularLocation>
        <location evidence="1">Cell membrane</location>
        <topology evidence="1">Multi-pass membrane protein</topology>
    </subcellularLocation>
</comment>
<keyword evidence="5 6" id="KW-0472">Membrane</keyword>
<dbReference type="InterPro" id="IPR011701">
    <property type="entry name" value="MFS"/>
</dbReference>
<name>A0A9P2W2X9_BARTA</name>
<feature type="transmembrane region" description="Helical" evidence="6">
    <location>
        <begin position="263"/>
        <end position="284"/>
    </location>
</feature>
<proteinExistence type="predicted"/>
<evidence type="ECO:0000259" key="7">
    <source>
        <dbReference type="PROSITE" id="PS50850"/>
    </source>
</evidence>
<protein>
    <recommendedName>
        <fullName evidence="7">Major facilitator superfamily (MFS) profile domain-containing protein</fullName>
    </recommendedName>
</protein>